<dbReference type="GO" id="GO:0000381">
    <property type="term" value="P:regulation of alternative mRNA splicing, via spliceosome"/>
    <property type="evidence" value="ECO:0007669"/>
    <property type="project" value="Ensembl"/>
</dbReference>
<reference evidence="5" key="2">
    <citation type="submission" date="2025-08" db="UniProtKB">
        <authorList>
            <consortium name="Ensembl"/>
        </authorList>
    </citation>
    <scope>IDENTIFICATION</scope>
</reference>
<dbReference type="GeneTree" id="ENSGT00940000160519"/>
<evidence type="ECO:0000313" key="6">
    <source>
        <dbReference type="Proteomes" id="UP000694547"/>
    </source>
</evidence>
<dbReference type="Proteomes" id="UP000694547">
    <property type="component" value="Chromosome 2"/>
</dbReference>
<dbReference type="PROSITE" id="PS50102">
    <property type="entry name" value="RRM"/>
    <property type="match status" value="1"/>
</dbReference>
<evidence type="ECO:0000256" key="3">
    <source>
        <dbReference type="SAM" id="MobiDB-lite"/>
    </source>
</evidence>
<feature type="compositionally biased region" description="Polar residues" evidence="3">
    <location>
        <begin position="198"/>
        <end position="210"/>
    </location>
</feature>
<organism evidence="5 6">
    <name type="scientific">Peromyscus maniculatus bairdii</name>
    <name type="common">Prairie deer mouse</name>
    <dbReference type="NCBI Taxonomy" id="230844"/>
    <lineage>
        <taxon>Eukaryota</taxon>
        <taxon>Metazoa</taxon>
        <taxon>Chordata</taxon>
        <taxon>Craniata</taxon>
        <taxon>Vertebrata</taxon>
        <taxon>Euteleostomi</taxon>
        <taxon>Mammalia</taxon>
        <taxon>Eutheria</taxon>
        <taxon>Euarchontoglires</taxon>
        <taxon>Glires</taxon>
        <taxon>Rodentia</taxon>
        <taxon>Myomorpha</taxon>
        <taxon>Muroidea</taxon>
        <taxon>Cricetidae</taxon>
        <taxon>Neotominae</taxon>
        <taxon>Peromyscus</taxon>
    </lineage>
</organism>
<feature type="compositionally biased region" description="Polar residues" evidence="3">
    <location>
        <begin position="252"/>
        <end position="262"/>
    </location>
</feature>
<dbReference type="PANTHER" id="PTHR48034">
    <property type="entry name" value="TRANSFORMER-2 SEX-DETERMINING PROTEIN-RELATED"/>
    <property type="match status" value="1"/>
</dbReference>
<evidence type="ECO:0000313" key="5">
    <source>
        <dbReference type="Ensembl" id="ENSPEMP00000004564.2"/>
    </source>
</evidence>
<dbReference type="InterPro" id="IPR012677">
    <property type="entry name" value="Nucleotide-bd_a/b_plait_sf"/>
</dbReference>
<feature type="compositionally biased region" description="Basic and acidic residues" evidence="3">
    <location>
        <begin position="129"/>
        <end position="140"/>
    </location>
</feature>
<feature type="compositionally biased region" description="Basic residues" evidence="3">
    <location>
        <begin position="241"/>
        <end position="251"/>
    </location>
</feature>
<dbReference type="SUPFAM" id="SSF54928">
    <property type="entry name" value="RNA-binding domain, RBD"/>
    <property type="match status" value="1"/>
</dbReference>
<sequence>MSRYTRPPNTSLFVRNVADATRPEDLRREFGRYGPIVDVYIPLDFYTRRPRGFAYLIMFEDVRDAEDALYNLNRKWVCGRQIEIQFAQGDRKTPGQMKSKERHLCSPSNHRRSRSPSQRRSRSRSSSWGRDRRRSDSLKESRHRRSSYSQSKSRSKSLPRQSTSSRQSRTPRRNSGSRGRSRSKSLPKRSESMEKSQSRSPQKQTGSGAKSRSHGRHCDSLARSPCKSPRAYSSSGTKTQTAKHSHFRSHSRSQNYHPKNSW</sequence>
<evidence type="ECO:0000256" key="1">
    <source>
        <dbReference type="ARBA" id="ARBA00022884"/>
    </source>
</evidence>
<dbReference type="Ensembl" id="ENSPEMT00000008233.2">
    <property type="protein sequence ID" value="ENSPEMP00000004564.2"/>
    <property type="gene ID" value="ENSPEMG00000006893.2"/>
</dbReference>
<dbReference type="FunFam" id="3.30.70.330:FF:000422">
    <property type="entry name" value="serine/arginine-rich splicing factor 12"/>
    <property type="match status" value="1"/>
</dbReference>
<dbReference type="InterPro" id="IPR000504">
    <property type="entry name" value="RRM_dom"/>
</dbReference>
<name>A0A8C8T5H6_PERMB</name>
<dbReference type="CDD" id="cd12312">
    <property type="entry name" value="RRM_SRSF10_SRSF12"/>
    <property type="match status" value="1"/>
</dbReference>
<keyword evidence="1 2" id="KW-0694">RNA-binding</keyword>
<feature type="compositionally biased region" description="Basic residues" evidence="3">
    <location>
        <begin position="109"/>
        <end position="123"/>
    </location>
</feature>
<dbReference type="GO" id="GO:0003723">
    <property type="term" value="F:RNA binding"/>
    <property type="evidence" value="ECO:0007669"/>
    <property type="project" value="UniProtKB-UniRule"/>
</dbReference>
<dbReference type="SMART" id="SM00360">
    <property type="entry name" value="RRM"/>
    <property type="match status" value="1"/>
</dbReference>
<proteinExistence type="predicted"/>
<evidence type="ECO:0000256" key="2">
    <source>
        <dbReference type="PROSITE-ProRule" id="PRU00176"/>
    </source>
</evidence>
<feature type="domain" description="RRM" evidence="4">
    <location>
        <begin position="10"/>
        <end position="89"/>
    </location>
</feature>
<dbReference type="InterPro" id="IPR050441">
    <property type="entry name" value="RBM"/>
</dbReference>
<evidence type="ECO:0000259" key="4">
    <source>
        <dbReference type="PROSITE" id="PS50102"/>
    </source>
</evidence>
<feature type="compositionally biased region" description="Basic and acidic residues" evidence="3">
    <location>
        <begin position="188"/>
        <end position="197"/>
    </location>
</feature>
<feature type="compositionally biased region" description="Basic and acidic residues" evidence="3">
    <location>
        <begin position="89"/>
        <end position="104"/>
    </location>
</feature>
<dbReference type="AlphaFoldDB" id="A0A8C8T5H6"/>
<feature type="compositionally biased region" description="Polar residues" evidence="3">
    <location>
        <begin position="231"/>
        <end position="240"/>
    </location>
</feature>
<protein>
    <submittedName>
        <fullName evidence="5">Serine and arginine-rich splicing factor 12</fullName>
    </submittedName>
</protein>
<reference evidence="5 6" key="1">
    <citation type="submission" date="2018-10" db="EMBL/GenBank/DDBJ databases">
        <title>Improved assembly of the deer mouse Peromyscus maniculatus genome.</title>
        <authorList>
            <person name="Lassance J.-M."/>
            <person name="Hoekstra H.E."/>
        </authorList>
    </citation>
    <scope>NUCLEOTIDE SEQUENCE [LARGE SCALE GENOMIC DNA]</scope>
</reference>
<keyword evidence="6" id="KW-1185">Reference proteome</keyword>
<reference evidence="5" key="3">
    <citation type="submission" date="2025-09" db="UniProtKB">
        <authorList>
            <consortium name="Ensembl"/>
        </authorList>
    </citation>
    <scope>IDENTIFICATION</scope>
</reference>
<feature type="compositionally biased region" description="Low complexity" evidence="3">
    <location>
        <begin position="147"/>
        <end position="178"/>
    </location>
</feature>
<dbReference type="Pfam" id="PF00076">
    <property type="entry name" value="RRM_1"/>
    <property type="match status" value="1"/>
</dbReference>
<dbReference type="GO" id="GO:0000395">
    <property type="term" value="P:mRNA 5'-splice site recognition"/>
    <property type="evidence" value="ECO:0007669"/>
    <property type="project" value="Ensembl"/>
</dbReference>
<feature type="region of interest" description="Disordered" evidence="3">
    <location>
        <begin position="88"/>
        <end position="262"/>
    </location>
</feature>
<dbReference type="Gene3D" id="3.30.70.330">
    <property type="match status" value="1"/>
</dbReference>
<accession>A0A8C8T5H6</accession>
<dbReference type="InterPro" id="IPR035979">
    <property type="entry name" value="RBD_domain_sf"/>
</dbReference>